<name>A0A4Z0LWT3_9GAMM</name>
<dbReference type="InterPro" id="IPR036913">
    <property type="entry name" value="YegP-like_sf"/>
</dbReference>
<reference evidence="3 4" key="1">
    <citation type="submission" date="2019-04" db="EMBL/GenBank/DDBJ databases">
        <title>Taxonomy of novel Haliea sp. from mangrove soil of West Coast of India.</title>
        <authorList>
            <person name="Verma A."/>
            <person name="Kumar P."/>
            <person name="Krishnamurthi S."/>
        </authorList>
    </citation>
    <scope>NUCLEOTIDE SEQUENCE [LARGE SCALE GENOMIC DNA]</scope>
    <source>
        <strain evidence="3 4">SAOS-164</strain>
    </source>
</reference>
<comment type="similarity">
    <text evidence="1">Belongs to the UPF0339 family. Duplicated subfamily.</text>
</comment>
<comment type="caution">
    <text evidence="3">The sequence shown here is derived from an EMBL/GenBank/DDBJ whole genome shotgun (WGS) entry which is preliminary data.</text>
</comment>
<dbReference type="InterPro" id="IPR010879">
    <property type="entry name" value="DUF1508"/>
</dbReference>
<dbReference type="Gene3D" id="2.30.29.80">
    <property type="match status" value="1"/>
</dbReference>
<evidence type="ECO:0000313" key="4">
    <source>
        <dbReference type="Proteomes" id="UP000298050"/>
    </source>
</evidence>
<protein>
    <submittedName>
        <fullName evidence="3">DUF1508 domain-containing protein</fullName>
    </submittedName>
</protein>
<dbReference type="SUPFAM" id="SSF160113">
    <property type="entry name" value="YegP-like"/>
    <property type="match status" value="2"/>
</dbReference>
<dbReference type="AlphaFoldDB" id="A0A4Z0LWT3"/>
<sequence length="112" mass="12070">MPGHFELKAAKGGQFFFNLVATNGQTILSSQMYKSKKTAKAGIASVQANCKDDTRYETKQSTNGKAFFVLKAKNHQVIGKSQMYESDAACKGGIKSVKNNGDTAKLKDETAA</sequence>
<dbReference type="EMBL" id="SRLE01000012">
    <property type="protein sequence ID" value="TGD71751.1"/>
    <property type="molecule type" value="Genomic_DNA"/>
</dbReference>
<proteinExistence type="inferred from homology"/>
<feature type="domain" description="DUF1508" evidence="2">
    <location>
        <begin position="62"/>
        <end position="108"/>
    </location>
</feature>
<gene>
    <name evidence="3" type="ORF">E4634_16685</name>
</gene>
<feature type="domain" description="DUF1508" evidence="2">
    <location>
        <begin position="10"/>
        <end position="57"/>
    </location>
</feature>
<dbReference type="RefSeq" id="WP_135445795.1">
    <property type="nucleotide sequence ID" value="NZ_SRLE01000012.1"/>
</dbReference>
<dbReference type="Proteomes" id="UP000298050">
    <property type="component" value="Unassembled WGS sequence"/>
</dbReference>
<accession>A0A4Z0LWT3</accession>
<evidence type="ECO:0000256" key="1">
    <source>
        <dbReference type="ARBA" id="ARBA00007576"/>
    </source>
</evidence>
<dbReference type="Pfam" id="PF07411">
    <property type="entry name" value="DUF1508"/>
    <property type="match status" value="2"/>
</dbReference>
<evidence type="ECO:0000259" key="2">
    <source>
        <dbReference type="Pfam" id="PF07411"/>
    </source>
</evidence>
<organism evidence="3 4">
    <name type="scientific">Mangrovimicrobium sediminis</name>
    <dbReference type="NCBI Taxonomy" id="2562682"/>
    <lineage>
        <taxon>Bacteria</taxon>
        <taxon>Pseudomonadati</taxon>
        <taxon>Pseudomonadota</taxon>
        <taxon>Gammaproteobacteria</taxon>
        <taxon>Cellvibrionales</taxon>
        <taxon>Halieaceae</taxon>
        <taxon>Mangrovimicrobium</taxon>
    </lineage>
</organism>
<evidence type="ECO:0000313" key="3">
    <source>
        <dbReference type="EMBL" id="TGD71751.1"/>
    </source>
</evidence>
<dbReference type="PANTHER" id="PTHR40606">
    <property type="match status" value="1"/>
</dbReference>
<dbReference type="OrthoDB" id="9802792at2"/>
<dbReference type="InterPro" id="IPR051141">
    <property type="entry name" value="UPF0339_domain"/>
</dbReference>
<keyword evidence="4" id="KW-1185">Reference proteome</keyword>
<dbReference type="PANTHER" id="PTHR40606:SF1">
    <property type="entry name" value="UPF0339 PROTEIN YEGP"/>
    <property type="match status" value="1"/>
</dbReference>